<accession>A0A919GG29</accession>
<name>A0A919GG29_9ACTN</name>
<comment type="caution">
    <text evidence="6">The sequence shown here is derived from an EMBL/GenBank/DDBJ whole genome shotgun (WGS) entry which is preliminary data.</text>
</comment>
<dbReference type="Pfam" id="PF00440">
    <property type="entry name" value="TetR_N"/>
    <property type="match status" value="1"/>
</dbReference>
<dbReference type="AlphaFoldDB" id="A0A919GG29"/>
<dbReference type="SUPFAM" id="SSF46689">
    <property type="entry name" value="Homeodomain-like"/>
    <property type="match status" value="1"/>
</dbReference>
<keyword evidence="1" id="KW-0805">Transcription regulation</keyword>
<evidence type="ECO:0000256" key="2">
    <source>
        <dbReference type="ARBA" id="ARBA00023125"/>
    </source>
</evidence>
<dbReference type="RefSeq" id="WP_189935089.1">
    <property type="nucleotide sequence ID" value="NZ_BNCD01000014.1"/>
</dbReference>
<dbReference type="InterPro" id="IPR036271">
    <property type="entry name" value="Tet_transcr_reg_TetR-rel_C_sf"/>
</dbReference>
<dbReference type="Gene3D" id="1.10.357.10">
    <property type="entry name" value="Tetracycline Repressor, domain 2"/>
    <property type="match status" value="1"/>
</dbReference>
<gene>
    <name evidence="6" type="ORF">GCM10018793_46350</name>
</gene>
<dbReference type="InterPro" id="IPR011075">
    <property type="entry name" value="TetR_C"/>
</dbReference>
<dbReference type="PROSITE" id="PS50977">
    <property type="entry name" value="HTH_TETR_2"/>
    <property type="match status" value="1"/>
</dbReference>
<dbReference type="Proteomes" id="UP000603708">
    <property type="component" value="Unassembled WGS sequence"/>
</dbReference>
<dbReference type="PRINTS" id="PR00455">
    <property type="entry name" value="HTHTETR"/>
</dbReference>
<organism evidence="6 7">
    <name type="scientific">Streptomyces sulfonofaciens</name>
    <dbReference type="NCBI Taxonomy" id="68272"/>
    <lineage>
        <taxon>Bacteria</taxon>
        <taxon>Bacillati</taxon>
        <taxon>Actinomycetota</taxon>
        <taxon>Actinomycetes</taxon>
        <taxon>Kitasatosporales</taxon>
        <taxon>Streptomycetaceae</taxon>
        <taxon>Streptomyces</taxon>
    </lineage>
</organism>
<dbReference type="EMBL" id="BNCD01000014">
    <property type="protein sequence ID" value="GHH83676.1"/>
    <property type="molecule type" value="Genomic_DNA"/>
</dbReference>
<dbReference type="InterPro" id="IPR009057">
    <property type="entry name" value="Homeodomain-like_sf"/>
</dbReference>
<dbReference type="PANTHER" id="PTHR47506">
    <property type="entry name" value="TRANSCRIPTIONAL REGULATORY PROTEIN"/>
    <property type="match status" value="1"/>
</dbReference>
<dbReference type="SUPFAM" id="SSF48498">
    <property type="entry name" value="Tetracyclin repressor-like, C-terminal domain"/>
    <property type="match status" value="1"/>
</dbReference>
<dbReference type="InterPro" id="IPR001647">
    <property type="entry name" value="HTH_TetR"/>
</dbReference>
<keyword evidence="2 4" id="KW-0238">DNA-binding</keyword>
<keyword evidence="7" id="KW-1185">Reference proteome</keyword>
<feature type="DNA-binding region" description="H-T-H motif" evidence="4">
    <location>
        <begin position="27"/>
        <end position="46"/>
    </location>
</feature>
<dbReference type="GO" id="GO:0003677">
    <property type="term" value="F:DNA binding"/>
    <property type="evidence" value="ECO:0007669"/>
    <property type="project" value="UniProtKB-UniRule"/>
</dbReference>
<protein>
    <submittedName>
        <fullName evidence="6">TetR family transcriptional regulator</fullName>
    </submittedName>
</protein>
<sequence length="190" mass="20637">MGRHSLREQLIEAAVAQFHTHGFNGAGVKDITDAAGAPKGSFYNHFPSKEALAVVALERYGAGRRIGELTAGPGDPLGRLREHFEFLRDEQIEFGYSRGCLIGTFATDIGDHSEAIRTAVRESLGRWSAALAAVLGQAQEAGQVNRGLDPEVMARFVLNAWEGTLISSRTDRSAAAFEPFFDMVFGRLLT</sequence>
<evidence type="ECO:0000256" key="1">
    <source>
        <dbReference type="ARBA" id="ARBA00023015"/>
    </source>
</evidence>
<reference evidence="6" key="1">
    <citation type="journal article" date="2014" name="Int. J. Syst. Evol. Microbiol.">
        <title>Complete genome sequence of Corynebacterium casei LMG S-19264T (=DSM 44701T), isolated from a smear-ripened cheese.</title>
        <authorList>
            <consortium name="US DOE Joint Genome Institute (JGI-PGF)"/>
            <person name="Walter F."/>
            <person name="Albersmeier A."/>
            <person name="Kalinowski J."/>
            <person name="Ruckert C."/>
        </authorList>
    </citation>
    <scope>NUCLEOTIDE SEQUENCE</scope>
    <source>
        <strain evidence="6">JCM 5069</strain>
    </source>
</reference>
<proteinExistence type="predicted"/>
<reference evidence="6" key="2">
    <citation type="submission" date="2020-09" db="EMBL/GenBank/DDBJ databases">
        <authorList>
            <person name="Sun Q."/>
            <person name="Ohkuma M."/>
        </authorList>
    </citation>
    <scope>NUCLEOTIDE SEQUENCE</scope>
    <source>
        <strain evidence="6">JCM 5069</strain>
    </source>
</reference>
<evidence type="ECO:0000313" key="6">
    <source>
        <dbReference type="EMBL" id="GHH83676.1"/>
    </source>
</evidence>
<dbReference type="Pfam" id="PF16925">
    <property type="entry name" value="TetR_C_13"/>
    <property type="match status" value="1"/>
</dbReference>
<dbReference type="PANTHER" id="PTHR47506:SF6">
    <property type="entry name" value="HTH-TYPE TRANSCRIPTIONAL REPRESSOR NEMR"/>
    <property type="match status" value="1"/>
</dbReference>
<feature type="domain" description="HTH tetR-type" evidence="5">
    <location>
        <begin position="4"/>
        <end position="64"/>
    </location>
</feature>
<keyword evidence="3" id="KW-0804">Transcription</keyword>
<evidence type="ECO:0000256" key="3">
    <source>
        <dbReference type="ARBA" id="ARBA00023163"/>
    </source>
</evidence>
<evidence type="ECO:0000256" key="4">
    <source>
        <dbReference type="PROSITE-ProRule" id="PRU00335"/>
    </source>
</evidence>
<evidence type="ECO:0000313" key="7">
    <source>
        <dbReference type="Proteomes" id="UP000603708"/>
    </source>
</evidence>
<evidence type="ECO:0000259" key="5">
    <source>
        <dbReference type="PROSITE" id="PS50977"/>
    </source>
</evidence>